<feature type="non-terminal residue" evidence="2">
    <location>
        <position position="13"/>
    </location>
</feature>
<comment type="caution">
    <text evidence="2">The sequence shown here is derived from an EMBL/GenBank/DDBJ whole genome shotgun (WGS) entry which is preliminary data.</text>
</comment>
<evidence type="ECO:0000313" key="2">
    <source>
        <dbReference type="EMBL" id="CAF4459864.1"/>
    </source>
</evidence>
<gene>
    <name evidence="1" type="ORF">OVA965_LOCUS43800</name>
    <name evidence="2" type="ORF">TMI583_LOCUS46199</name>
</gene>
<protein>
    <submittedName>
        <fullName evidence="2">Uncharacterized protein</fullName>
    </submittedName>
</protein>
<evidence type="ECO:0000313" key="3">
    <source>
        <dbReference type="Proteomes" id="UP000682733"/>
    </source>
</evidence>
<dbReference type="Proteomes" id="UP000682733">
    <property type="component" value="Unassembled WGS sequence"/>
</dbReference>
<dbReference type="EMBL" id="CAJNOK010059356">
    <property type="protein sequence ID" value="CAF1632458.1"/>
    <property type="molecule type" value="Genomic_DNA"/>
</dbReference>
<organism evidence="2 3">
    <name type="scientific">Didymodactylos carnosus</name>
    <dbReference type="NCBI Taxonomy" id="1234261"/>
    <lineage>
        <taxon>Eukaryota</taxon>
        <taxon>Metazoa</taxon>
        <taxon>Spiralia</taxon>
        <taxon>Gnathifera</taxon>
        <taxon>Rotifera</taxon>
        <taxon>Eurotatoria</taxon>
        <taxon>Bdelloidea</taxon>
        <taxon>Philodinida</taxon>
        <taxon>Philodinidae</taxon>
        <taxon>Didymodactylos</taxon>
    </lineage>
</organism>
<evidence type="ECO:0000313" key="1">
    <source>
        <dbReference type="EMBL" id="CAF1632458.1"/>
    </source>
</evidence>
<proteinExistence type="predicted"/>
<sequence length="13" mass="1354">MGSIRGRHGIGNV</sequence>
<accession>A0A8S2WTB9</accession>
<reference evidence="2" key="1">
    <citation type="submission" date="2021-02" db="EMBL/GenBank/DDBJ databases">
        <authorList>
            <person name="Nowell W R."/>
        </authorList>
    </citation>
    <scope>NUCLEOTIDE SEQUENCE</scope>
</reference>
<name>A0A8S2WTB9_9BILA</name>
<dbReference type="Proteomes" id="UP000677228">
    <property type="component" value="Unassembled WGS sequence"/>
</dbReference>
<dbReference type="EMBL" id="CAJOBA010085127">
    <property type="protein sequence ID" value="CAF4459864.1"/>
    <property type="molecule type" value="Genomic_DNA"/>
</dbReference>